<evidence type="ECO:0000256" key="7">
    <source>
        <dbReference type="ARBA" id="ARBA00023163"/>
    </source>
</evidence>
<protein>
    <recommendedName>
        <fullName evidence="3 10">DNA-directed RNA polymerase subunit omega</fullName>
        <shortName evidence="10">RNAP omega subunit</shortName>
        <ecNumber evidence="2 10">2.7.7.6</ecNumber>
    </recommendedName>
    <alternativeName>
        <fullName evidence="10">RNA polymerase omega subunit</fullName>
    </alternativeName>
    <alternativeName>
        <fullName evidence="8 10">Transcriptase subunit omega</fullName>
    </alternativeName>
</protein>
<evidence type="ECO:0000256" key="4">
    <source>
        <dbReference type="ARBA" id="ARBA00022478"/>
    </source>
</evidence>
<dbReference type="GO" id="GO:0003677">
    <property type="term" value="F:DNA binding"/>
    <property type="evidence" value="ECO:0007669"/>
    <property type="project" value="UniProtKB-UniRule"/>
</dbReference>
<dbReference type="SUPFAM" id="SSF63562">
    <property type="entry name" value="RPB6/omega subunit-like"/>
    <property type="match status" value="1"/>
</dbReference>
<dbReference type="SMART" id="SM01409">
    <property type="entry name" value="RNA_pol_Rpb6"/>
    <property type="match status" value="1"/>
</dbReference>
<name>A0AAP5H3Q4_PAEAM</name>
<dbReference type="Pfam" id="PF01192">
    <property type="entry name" value="RNA_pol_Rpb6"/>
    <property type="match status" value="1"/>
</dbReference>
<evidence type="ECO:0000256" key="3">
    <source>
        <dbReference type="ARBA" id="ARBA00013725"/>
    </source>
</evidence>
<dbReference type="PANTHER" id="PTHR34476">
    <property type="entry name" value="DNA-DIRECTED RNA POLYMERASE SUBUNIT OMEGA"/>
    <property type="match status" value="1"/>
</dbReference>
<dbReference type="GO" id="GO:0006351">
    <property type="term" value="P:DNA-templated transcription"/>
    <property type="evidence" value="ECO:0007669"/>
    <property type="project" value="UniProtKB-UniRule"/>
</dbReference>
<dbReference type="HAMAP" id="MF_00366">
    <property type="entry name" value="RNApol_bact_RpoZ"/>
    <property type="match status" value="1"/>
</dbReference>
<dbReference type="EMBL" id="JAVDTR010000010">
    <property type="protein sequence ID" value="MDR6725267.1"/>
    <property type="molecule type" value="Genomic_DNA"/>
</dbReference>
<evidence type="ECO:0000256" key="6">
    <source>
        <dbReference type="ARBA" id="ARBA00022695"/>
    </source>
</evidence>
<comment type="catalytic activity">
    <reaction evidence="9 10">
        <text>RNA(n) + a ribonucleoside 5'-triphosphate = RNA(n+1) + diphosphate</text>
        <dbReference type="Rhea" id="RHEA:21248"/>
        <dbReference type="Rhea" id="RHEA-COMP:14527"/>
        <dbReference type="Rhea" id="RHEA-COMP:17342"/>
        <dbReference type="ChEBI" id="CHEBI:33019"/>
        <dbReference type="ChEBI" id="CHEBI:61557"/>
        <dbReference type="ChEBI" id="CHEBI:140395"/>
        <dbReference type="EC" id="2.7.7.6"/>
    </reaction>
</comment>
<dbReference type="Gene3D" id="3.90.940.10">
    <property type="match status" value="1"/>
</dbReference>
<dbReference type="GO" id="GO:0000428">
    <property type="term" value="C:DNA-directed RNA polymerase complex"/>
    <property type="evidence" value="ECO:0007669"/>
    <property type="project" value="UniProtKB-KW"/>
</dbReference>
<evidence type="ECO:0000256" key="5">
    <source>
        <dbReference type="ARBA" id="ARBA00022679"/>
    </source>
</evidence>
<accession>A0AAP5H3Q4</accession>
<dbReference type="InterPro" id="IPR036161">
    <property type="entry name" value="RPB6/omega-like_sf"/>
</dbReference>
<keyword evidence="6 10" id="KW-0548">Nucleotidyltransferase</keyword>
<reference evidence="11" key="1">
    <citation type="submission" date="2023-07" db="EMBL/GenBank/DDBJ databases">
        <title>Sorghum-associated microbial communities from plants grown in Nebraska, USA.</title>
        <authorList>
            <person name="Schachtman D."/>
        </authorList>
    </citation>
    <scope>NUCLEOTIDE SEQUENCE</scope>
    <source>
        <strain evidence="11">BE80</strain>
    </source>
</reference>
<dbReference type="PANTHER" id="PTHR34476:SF1">
    <property type="entry name" value="DNA-DIRECTED RNA POLYMERASE SUBUNIT OMEGA"/>
    <property type="match status" value="1"/>
</dbReference>
<keyword evidence="5 10" id="KW-0808">Transferase</keyword>
<evidence type="ECO:0000256" key="10">
    <source>
        <dbReference type="HAMAP-Rule" id="MF_00366"/>
    </source>
</evidence>
<organism evidence="11 12">
    <name type="scientific">Paenibacillus amylolyticus</name>
    <dbReference type="NCBI Taxonomy" id="1451"/>
    <lineage>
        <taxon>Bacteria</taxon>
        <taxon>Bacillati</taxon>
        <taxon>Bacillota</taxon>
        <taxon>Bacilli</taxon>
        <taxon>Bacillales</taxon>
        <taxon>Paenibacillaceae</taxon>
        <taxon>Paenibacillus</taxon>
    </lineage>
</organism>
<comment type="subunit">
    <text evidence="10">The RNAP catalytic core consists of 2 alpha, 1 beta, 1 beta' and 1 omega subunit. When a sigma factor is associated with the core the holoenzyme is formed, which can initiate transcription.</text>
</comment>
<evidence type="ECO:0000256" key="2">
    <source>
        <dbReference type="ARBA" id="ARBA00012418"/>
    </source>
</evidence>
<comment type="caution">
    <text evidence="11">The sequence shown here is derived from an EMBL/GenBank/DDBJ whole genome shotgun (WGS) entry which is preliminary data.</text>
</comment>
<dbReference type="NCBIfam" id="TIGR00690">
    <property type="entry name" value="rpoZ"/>
    <property type="match status" value="1"/>
</dbReference>
<evidence type="ECO:0000313" key="12">
    <source>
        <dbReference type="Proteomes" id="UP001254832"/>
    </source>
</evidence>
<keyword evidence="7 10" id="KW-0804">Transcription</keyword>
<evidence type="ECO:0000256" key="9">
    <source>
        <dbReference type="ARBA" id="ARBA00048552"/>
    </source>
</evidence>
<dbReference type="InterPro" id="IPR006110">
    <property type="entry name" value="Pol_omega/Rpo6/RPB6"/>
</dbReference>
<proteinExistence type="inferred from homology"/>
<dbReference type="InterPro" id="IPR003716">
    <property type="entry name" value="DNA-dir_RNA_pol_omega"/>
</dbReference>
<sequence>MKMIYLNSLLKFGLAVKGDYTNVKRCFVTMLYPSIDEMMNKVDSKYSLVVAASRRARQLREGEKSDLRNAKSNKQVGVALEEIYGDLLVVIKGQDEEEEE</sequence>
<dbReference type="AlphaFoldDB" id="A0AAP5H3Q4"/>
<keyword evidence="4 10" id="KW-0240">DNA-directed RNA polymerase</keyword>
<comment type="similarity">
    <text evidence="1 10">Belongs to the RNA polymerase subunit omega family.</text>
</comment>
<evidence type="ECO:0000313" key="11">
    <source>
        <dbReference type="EMBL" id="MDR6725267.1"/>
    </source>
</evidence>
<evidence type="ECO:0000256" key="8">
    <source>
        <dbReference type="ARBA" id="ARBA00029924"/>
    </source>
</evidence>
<dbReference type="Proteomes" id="UP001254832">
    <property type="component" value="Unassembled WGS sequence"/>
</dbReference>
<dbReference type="GO" id="GO:0003899">
    <property type="term" value="F:DNA-directed RNA polymerase activity"/>
    <property type="evidence" value="ECO:0007669"/>
    <property type="project" value="UniProtKB-UniRule"/>
</dbReference>
<gene>
    <name evidence="10" type="primary">rpoZ</name>
    <name evidence="11" type="ORF">J2W91_003766</name>
</gene>
<dbReference type="EC" id="2.7.7.6" evidence="2 10"/>
<evidence type="ECO:0000256" key="1">
    <source>
        <dbReference type="ARBA" id="ARBA00006711"/>
    </source>
</evidence>
<comment type="function">
    <text evidence="10">Promotes RNA polymerase assembly. Latches the N- and C-terminal regions of the beta' subunit thereby facilitating its interaction with the beta and alpha subunits.</text>
</comment>